<feature type="signal peptide" evidence="3">
    <location>
        <begin position="1"/>
        <end position="38"/>
    </location>
</feature>
<keyword evidence="3" id="KW-0732">Signal</keyword>
<sequence>MTQKRMVHRPPARDSRVLLSAVAALSIGALVLTGCAGADDPDALDAQGTGAPESGTENDGAPTEDSAETGEAATVTGEAATVEGPDWPRTVTLGEQEVVIEQEPQAVVALSTETGDITLELAGPERVAAVTTGSATEGTGNAVELAQEVETVFPPGTDPDPEQVLALEPDLVLITGRHDGEDNVADILAASGVPALVFDTADFATPDAVADSVRLLGVALGEDTSAAEQAEAIEEEVLQVQEAVVGAEGQSQPRTVGLMARGNQVMVTGMGSTLTSLAEQAGGASVAEEMGWRGAVPVDAELLLAANPDVILIEDFQGAGIAPFEDLLASSVLAEVPAIAQDEVHLIPGAVASGTAGLRIGEGLRQIAEILHPEQF</sequence>
<comment type="similarity">
    <text evidence="1">Belongs to the bacterial solute-binding protein 8 family.</text>
</comment>
<dbReference type="Gene3D" id="3.40.50.1980">
    <property type="entry name" value="Nitrogenase molybdenum iron protein domain"/>
    <property type="match status" value="2"/>
</dbReference>
<evidence type="ECO:0000256" key="1">
    <source>
        <dbReference type="ARBA" id="ARBA00008814"/>
    </source>
</evidence>
<dbReference type="PANTHER" id="PTHR30535">
    <property type="entry name" value="VITAMIN B12-BINDING PROTEIN"/>
    <property type="match status" value="1"/>
</dbReference>
<evidence type="ECO:0000259" key="4">
    <source>
        <dbReference type="PROSITE" id="PS50983"/>
    </source>
</evidence>
<proteinExistence type="inferred from homology"/>
<reference evidence="6" key="1">
    <citation type="submission" date="2023-07" db="EMBL/GenBank/DDBJ databases">
        <title>Description of three actinobacteria isolated from air of manufacturing shop in a pharmaceutical factory.</title>
        <authorList>
            <person name="Zhang D.-F."/>
        </authorList>
    </citation>
    <scope>NUCLEOTIDE SEQUENCE [LARGE SCALE GENOMIC DNA]</scope>
    <source>
        <strain evidence="6">CCTCC AB 207010</strain>
    </source>
</reference>
<dbReference type="Proteomes" id="UP001260872">
    <property type="component" value="Unassembled WGS sequence"/>
</dbReference>
<dbReference type="InterPro" id="IPR002491">
    <property type="entry name" value="ABC_transptr_periplasmic_BD"/>
</dbReference>
<dbReference type="EMBL" id="JAVKGT010000003">
    <property type="protein sequence ID" value="MDR5710897.1"/>
    <property type="molecule type" value="Genomic_DNA"/>
</dbReference>
<dbReference type="PROSITE" id="PS51257">
    <property type="entry name" value="PROKAR_LIPOPROTEIN"/>
    <property type="match status" value="1"/>
</dbReference>
<feature type="chain" id="PRO_5046117319" evidence="3">
    <location>
        <begin position="39"/>
        <end position="376"/>
    </location>
</feature>
<name>A0ABU1FRE5_9MICC</name>
<accession>A0ABU1FRE5</accession>
<dbReference type="RefSeq" id="WP_310536282.1">
    <property type="nucleotide sequence ID" value="NZ_BAAAOC010000018.1"/>
</dbReference>
<keyword evidence="6" id="KW-1185">Reference proteome</keyword>
<feature type="region of interest" description="Disordered" evidence="2">
    <location>
        <begin position="42"/>
        <end position="76"/>
    </location>
</feature>
<dbReference type="InterPro" id="IPR050902">
    <property type="entry name" value="ABC_Transporter_SBP"/>
</dbReference>
<comment type="caution">
    <text evidence="5">The sequence shown here is derived from an EMBL/GenBank/DDBJ whole genome shotgun (WGS) entry which is preliminary data.</text>
</comment>
<organism evidence="5 6">
    <name type="scientific">Nesterenkonia flava</name>
    <dbReference type="NCBI Taxonomy" id="469799"/>
    <lineage>
        <taxon>Bacteria</taxon>
        <taxon>Bacillati</taxon>
        <taxon>Actinomycetota</taxon>
        <taxon>Actinomycetes</taxon>
        <taxon>Micrococcales</taxon>
        <taxon>Micrococcaceae</taxon>
        <taxon>Nesterenkonia</taxon>
    </lineage>
</organism>
<dbReference type="Pfam" id="PF01497">
    <property type="entry name" value="Peripla_BP_2"/>
    <property type="match status" value="1"/>
</dbReference>
<evidence type="ECO:0000256" key="3">
    <source>
        <dbReference type="SAM" id="SignalP"/>
    </source>
</evidence>
<dbReference type="SUPFAM" id="SSF53807">
    <property type="entry name" value="Helical backbone' metal receptor"/>
    <property type="match status" value="1"/>
</dbReference>
<evidence type="ECO:0000313" key="6">
    <source>
        <dbReference type="Proteomes" id="UP001260872"/>
    </source>
</evidence>
<gene>
    <name evidence="5" type="ORF">RH857_01910</name>
</gene>
<evidence type="ECO:0000256" key="2">
    <source>
        <dbReference type="SAM" id="MobiDB-lite"/>
    </source>
</evidence>
<dbReference type="PROSITE" id="PS50983">
    <property type="entry name" value="FE_B12_PBP"/>
    <property type="match status" value="1"/>
</dbReference>
<protein>
    <submittedName>
        <fullName evidence="5">ABC transporter substrate-binding protein</fullName>
    </submittedName>
</protein>
<evidence type="ECO:0000313" key="5">
    <source>
        <dbReference type="EMBL" id="MDR5710897.1"/>
    </source>
</evidence>
<dbReference type="PANTHER" id="PTHR30535:SF34">
    <property type="entry name" value="MOLYBDATE-BINDING PROTEIN MOLA"/>
    <property type="match status" value="1"/>
</dbReference>
<feature type="domain" description="Fe/B12 periplasmic-binding" evidence="4">
    <location>
        <begin position="106"/>
        <end position="375"/>
    </location>
</feature>